<dbReference type="RefSeq" id="WP_065546381.1">
    <property type="nucleotide sequence ID" value="NZ_CP016415.1"/>
</dbReference>
<evidence type="ECO:0000313" key="1">
    <source>
        <dbReference type="EMBL" id="ANU38620.1"/>
    </source>
</evidence>
<gene>
    <name evidence="1" type="ORF">VSVS05_03583</name>
</gene>
<sequence>MGERLGVIILMLGSSCLMIVSILKGVDDWQSQNLRNQLTEFKNDSDYEHNKNAKLDAYVIPSSHGPFMDHQAYGLYYSWLSFQEQDRTLKIQFSEKSVKQFKLQQRQSPLDSSVVINKANQMWRDGVDFRRVLIEFHRAQKIGYYEPFTVVQSLKYYLAHWPDLSLSEKKQVISYLLDHKKYKMQLWQYDSILKLPIIGDRACNILSFNDIVPYHCRN</sequence>
<evidence type="ECO:0000313" key="2">
    <source>
        <dbReference type="Proteomes" id="UP000092528"/>
    </source>
</evidence>
<reference evidence="1 2" key="1">
    <citation type="submission" date="2016-07" db="EMBL/GenBank/DDBJ databases">
        <title>Genome sequencing of Vibrio scophthalmi strain VS-05, an isolated from Paralichthys olivaceus.</title>
        <authorList>
            <person name="Han H.-J."/>
        </authorList>
    </citation>
    <scope>NUCLEOTIDE SEQUENCE [LARGE SCALE GENOMIC DNA]</scope>
    <source>
        <strain evidence="1 2">VS-05</strain>
    </source>
</reference>
<protein>
    <submittedName>
        <fullName evidence="1">Uncharacterized protein</fullName>
    </submittedName>
</protein>
<dbReference type="AlphaFoldDB" id="A0A1C7FF37"/>
<accession>A0A1C7FF37</accession>
<dbReference type="EMBL" id="CP016415">
    <property type="protein sequence ID" value="ANU38620.1"/>
    <property type="molecule type" value="Genomic_DNA"/>
</dbReference>
<organism evidence="1 2">
    <name type="scientific">Vibrio scophthalmi</name>
    <dbReference type="NCBI Taxonomy" id="45658"/>
    <lineage>
        <taxon>Bacteria</taxon>
        <taxon>Pseudomonadati</taxon>
        <taxon>Pseudomonadota</taxon>
        <taxon>Gammaproteobacteria</taxon>
        <taxon>Vibrionales</taxon>
        <taxon>Vibrionaceae</taxon>
        <taxon>Vibrio</taxon>
    </lineage>
</organism>
<dbReference type="Proteomes" id="UP000092528">
    <property type="component" value="Chromosome 2"/>
</dbReference>
<proteinExistence type="predicted"/>
<dbReference type="PROSITE" id="PS51257">
    <property type="entry name" value="PROKAR_LIPOPROTEIN"/>
    <property type="match status" value="1"/>
</dbReference>
<keyword evidence="2" id="KW-1185">Reference proteome</keyword>
<name>A0A1C7FF37_9VIBR</name>